<dbReference type="PANTHER" id="PTHR10612:SF34">
    <property type="entry name" value="APOLIPOPROTEIN D"/>
    <property type="match status" value="1"/>
</dbReference>
<dbReference type="SUPFAM" id="SSF50814">
    <property type="entry name" value="Lipocalins"/>
    <property type="match status" value="1"/>
</dbReference>
<dbReference type="GO" id="GO:0006629">
    <property type="term" value="P:lipid metabolic process"/>
    <property type="evidence" value="ECO:0007669"/>
    <property type="project" value="TreeGrafter"/>
</dbReference>
<keyword evidence="1" id="KW-0732">Signal</keyword>
<proteinExistence type="predicted"/>
<accession>A0A7S4JVC8</accession>
<dbReference type="InterPro" id="IPR012674">
    <property type="entry name" value="Calycin"/>
</dbReference>
<dbReference type="GO" id="GO:0000302">
    <property type="term" value="P:response to reactive oxygen species"/>
    <property type="evidence" value="ECO:0007669"/>
    <property type="project" value="TreeGrafter"/>
</dbReference>
<dbReference type="AlphaFoldDB" id="A0A7S4JVC8"/>
<protein>
    <recommendedName>
        <fullName evidence="3">ShKT domain-containing protein</fullName>
    </recommendedName>
</protein>
<organism evidence="2">
    <name type="scientific">Odontella aurita</name>
    <dbReference type="NCBI Taxonomy" id="265563"/>
    <lineage>
        <taxon>Eukaryota</taxon>
        <taxon>Sar</taxon>
        <taxon>Stramenopiles</taxon>
        <taxon>Ochrophyta</taxon>
        <taxon>Bacillariophyta</taxon>
        <taxon>Mediophyceae</taxon>
        <taxon>Biddulphiophycidae</taxon>
        <taxon>Eupodiscales</taxon>
        <taxon>Odontellaceae</taxon>
        <taxon>Odontella</taxon>
    </lineage>
</organism>
<evidence type="ECO:0008006" key="3">
    <source>
        <dbReference type="Google" id="ProtNLM"/>
    </source>
</evidence>
<feature type="signal peptide" evidence="1">
    <location>
        <begin position="1"/>
        <end position="21"/>
    </location>
</feature>
<gene>
    <name evidence="2" type="ORF">OAUR00152_LOCUS34055</name>
</gene>
<evidence type="ECO:0000256" key="1">
    <source>
        <dbReference type="SAM" id="SignalP"/>
    </source>
</evidence>
<feature type="chain" id="PRO_5030968182" description="ShKT domain-containing protein" evidence="1">
    <location>
        <begin position="22"/>
        <end position="263"/>
    </location>
</feature>
<reference evidence="2" key="1">
    <citation type="submission" date="2021-01" db="EMBL/GenBank/DDBJ databases">
        <authorList>
            <person name="Corre E."/>
            <person name="Pelletier E."/>
            <person name="Niang G."/>
            <person name="Scheremetjew M."/>
            <person name="Finn R."/>
            <person name="Kale V."/>
            <person name="Holt S."/>
            <person name="Cochrane G."/>
            <person name="Meng A."/>
            <person name="Brown T."/>
            <person name="Cohen L."/>
        </authorList>
    </citation>
    <scope>NUCLEOTIDE SEQUENCE</scope>
    <source>
        <strain evidence="2">Isolate 1302-5</strain>
    </source>
</reference>
<name>A0A7S4JVC8_9STRA</name>
<dbReference type="Gene3D" id="2.40.128.20">
    <property type="match status" value="1"/>
</dbReference>
<dbReference type="PANTHER" id="PTHR10612">
    <property type="entry name" value="APOLIPOPROTEIN D"/>
    <property type="match status" value="1"/>
</dbReference>
<dbReference type="GO" id="GO:0005737">
    <property type="term" value="C:cytoplasm"/>
    <property type="evidence" value="ECO:0007669"/>
    <property type="project" value="TreeGrafter"/>
</dbReference>
<dbReference type="EMBL" id="HBKQ01049383">
    <property type="protein sequence ID" value="CAE2274580.1"/>
    <property type="molecule type" value="Transcribed_RNA"/>
</dbReference>
<evidence type="ECO:0000313" key="2">
    <source>
        <dbReference type="EMBL" id="CAE2274580.1"/>
    </source>
</evidence>
<sequence length="263" mass="28934">MKLSTLSYNLAPLFLLGSAQECPPPGIDTVDNFDLGQFIAARWYVHEQTVTVNTPIENLYCSYAEYAMRPQPSVPSGYTVDVTNYAQDSSGNEFVTGRSPQPDLCADQEETGGTDASKLVVAPCFLPKEAAGPYWVVYYDEANGVAVVSGGSPDVNGASDTCKTMNAMGDSGLWIFLRSANREEDKIEGAKAFLRTWNYDLSILNLVDQTDCVYDDTPAEGNTCEDGTDKLSFFWSTYTCDALPWFGCWLWAEECPKTCHVCE</sequence>